<dbReference type="Proteomes" id="UP001595840">
    <property type="component" value="Unassembled WGS sequence"/>
</dbReference>
<keyword evidence="2" id="KW-1185">Reference proteome</keyword>
<evidence type="ECO:0000313" key="1">
    <source>
        <dbReference type="EMBL" id="MFC4363732.1"/>
    </source>
</evidence>
<gene>
    <name evidence="1" type="ORF">ACFOX3_15560</name>
</gene>
<sequence>MLTKLEVIDRLEYPEAYPDIKESLDQYFMNAIYSKDYEYIKVLLEAGVSPNVKDECLLQHYLHEYMVEKTIRGELIRDIIVLLLNHGIDPDVESMNGIRAYDYAVHWKVIPIAELLKQHVKDTAVKEPI</sequence>
<reference evidence="2" key="1">
    <citation type="journal article" date="2019" name="Int. J. Syst. Evol. Microbiol.">
        <title>The Global Catalogue of Microorganisms (GCM) 10K type strain sequencing project: providing services to taxonomists for standard genome sequencing and annotation.</title>
        <authorList>
            <consortium name="The Broad Institute Genomics Platform"/>
            <consortium name="The Broad Institute Genome Sequencing Center for Infectious Disease"/>
            <person name="Wu L."/>
            <person name="Ma J."/>
        </authorList>
    </citation>
    <scope>NUCLEOTIDE SEQUENCE [LARGE SCALE GENOMIC DNA]</scope>
    <source>
        <strain evidence="2">CECT 8570</strain>
    </source>
</reference>
<organism evidence="1 2">
    <name type="scientific">Simiduia curdlanivorans</name>
    <dbReference type="NCBI Taxonomy" id="1492769"/>
    <lineage>
        <taxon>Bacteria</taxon>
        <taxon>Pseudomonadati</taxon>
        <taxon>Pseudomonadota</taxon>
        <taxon>Gammaproteobacteria</taxon>
        <taxon>Cellvibrionales</taxon>
        <taxon>Cellvibrionaceae</taxon>
        <taxon>Simiduia</taxon>
    </lineage>
</organism>
<dbReference type="SUPFAM" id="SSF48403">
    <property type="entry name" value="Ankyrin repeat"/>
    <property type="match status" value="1"/>
</dbReference>
<dbReference type="EMBL" id="JBHSCX010000020">
    <property type="protein sequence ID" value="MFC4363732.1"/>
    <property type="molecule type" value="Genomic_DNA"/>
</dbReference>
<name>A0ABV8VAI1_9GAMM</name>
<proteinExistence type="predicted"/>
<comment type="caution">
    <text evidence="1">The sequence shown here is derived from an EMBL/GenBank/DDBJ whole genome shotgun (WGS) entry which is preliminary data.</text>
</comment>
<accession>A0ABV8VAI1</accession>
<dbReference type="Gene3D" id="1.25.40.20">
    <property type="entry name" value="Ankyrin repeat-containing domain"/>
    <property type="match status" value="1"/>
</dbReference>
<evidence type="ECO:0008006" key="3">
    <source>
        <dbReference type="Google" id="ProtNLM"/>
    </source>
</evidence>
<dbReference type="InterPro" id="IPR036770">
    <property type="entry name" value="Ankyrin_rpt-contain_sf"/>
</dbReference>
<protein>
    <recommendedName>
        <fullName evidence="3">Ankyrin repeat domain-containing protein</fullName>
    </recommendedName>
</protein>
<evidence type="ECO:0000313" key="2">
    <source>
        <dbReference type="Proteomes" id="UP001595840"/>
    </source>
</evidence>
<dbReference type="RefSeq" id="WP_290261711.1">
    <property type="nucleotide sequence ID" value="NZ_JAUFQG010000004.1"/>
</dbReference>